<protein>
    <recommendedName>
        <fullName evidence="3">Nuclease HARBI1</fullName>
    </recommendedName>
</protein>
<evidence type="ECO:0000313" key="2">
    <source>
        <dbReference type="Proteomes" id="UP000828390"/>
    </source>
</evidence>
<keyword evidence="2" id="KW-1185">Reference proteome</keyword>
<reference evidence="1" key="1">
    <citation type="journal article" date="2019" name="bioRxiv">
        <title>The Genome of the Zebra Mussel, Dreissena polymorpha: A Resource for Invasive Species Research.</title>
        <authorList>
            <person name="McCartney M.A."/>
            <person name="Auch B."/>
            <person name="Kono T."/>
            <person name="Mallez S."/>
            <person name="Zhang Y."/>
            <person name="Obille A."/>
            <person name="Becker A."/>
            <person name="Abrahante J.E."/>
            <person name="Garbe J."/>
            <person name="Badalamenti J.P."/>
            <person name="Herman A."/>
            <person name="Mangelson H."/>
            <person name="Liachko I."/>
            <person name="Sullivan S."/>
            <person name="Sone E.D."/>
            <person name="Koren S."/>
            <person name="Silverstein K.A.T."/>
            <person name="Beckman K.B."/>
            <person name="Gohl D.M."/>
        </authorList>
    </citation>
    <scope>NUCLEOTIDE SEQUENCE</scope>
    <source>
        <strain evidence="1">Duluth1</strain>
        <tissue evidence="1">Whole animal</tissue>
    </source>
</reference>
<dbReference type="AlphaFoldDB" id="A0A9D4RY57"/>
<organism evidence="1 2">
    <name type="scientific">Dreissena polymorpha</name>
    <name type="common">Zebra mussel</name>
    <name type="synonym">Mytilus polymorpha</name>
    <dbReference type="NCBI Taxonomy" id="45954"/>
    <lineage>
        <taxon>Eukaryota</taxon>
        <taxon>Metazoa</taxon>
        <taxon>Spiralia</taxon>
        <taxon>Lophotrochozoa</taxon>
        <taxon>Mollusca</taxon>
        <taxon>Bivalvia</taxon>
        <taxon>Autobranchia</taxon>
        <taxon>Heteroconchia</taxon>
        <taxon>Euheterodonta</taxon>
        <taxon>Imparidentia</taxon>
        <taxon>Neoheterodontei</taxon>
        <taxon>Myida</taxon>
        <taxon>Dreissenoidea</taxon>
        <taxon>Dreissenidae</taxon>
        <taxon>Dreissena</taxon>
    </lineage>
</organism>
<comment type="caution">
    <text evidence="1">The sequence shown here is derived from an EMBL/GenBank/DDBJ whole genome shotgun (WGS) entry which is preliminary data.</text>
</comment>
<gene>
    <name evidence="1" type="ORF">DPMN_007290</name>
</gene>
<sequence>MMQGPDIVIHVTVLKACICLHNLMRKRYPVTQNAQLDAEDDQHNVVPGMKLKQSKNLTGIL</sequence>
<proteinExistence type="predicted"/>
<reference evidence="1" key="2">
    <citation type="submission" date="2020-11" db="EMBL/GenBank/DDBJ databases">
        <authorList>
            <person name="McCartney M.A."/>
            <person name="Auch B."/>
            <person name="Kono T."/>
            <person name="Mallez S."/>
            <person name="Becker A."/>
            <person name="Gohl D.M."/>
            <person name="Silverstein K.A.T."/>
            <person name="Koren S."/>
            <person name="Bechman K.B."/>
            <person name="Herman A."/>
            <person name="Abrahante J.E."/>
            <person name="Garbe J."/>
        </authorList>
    </citation>
    <scope>NUCLEOTIDE SEQUENCE</scope>
    <source>
        <strain evidence="1">Duluth1</strain>
        <tissue evidence="1">Whole animal</tissue>
    </source>
</reference>
<dbReference type="Proteomes" id="UP000828390">
    <property type="component" value="Unassembled WGS sequence"/>
</dbReference>
<evidence type="ECO:0000313" key="1">
    <source>
        <dbReference type="EMBL" id="KAH3883335.1"/>
    </source>
</evidence>
<accession>A0A9D4RY57</accession>
<dbReference type="EMBL" id="JAIWYP010000001">
    <property type="protein sequence ID" value="KAH3883335.1"/>
    <property type="molecule type" value="Genomic_DNA"/>
</dbReference>
<name>A0A9D4RY57_DREPO</name>
<evidence type="ECO:0008006" key="3">
    <source>
        <dbReference type="Google" id="ProtNLM"/>
    </source>
</evidence>